<evidence type="ECO:0000256" key="6">
    <source>
        <dbReference type="SAM" id="MobiDB-lite"/>
    </source>
</evidence>
<dbReference type="GO" id="GO:0006334">
    <property type="term" value="P:nucleosome assembly"/>
    <property type="evidence" value="ECO:0007669"/>
    <property type="project" value="TreeGrafter"/>
</dbReference>
<dbReference type="EMBL" id="KB533134">
    <property type="protein sequence ID" value="EMP34246.1"/>
    <property type="molecule type" value="Genomic_DNA"/>
</dbReference>
<feature type="compositionally biased region" description="Basic and acidic residues" evidence="6">
    <location>
        <begin position="1215"/>
        <end position="1225"/>
    </location>
</feature>
<dbReference type="SUPFAM" id="SSF52540">
    <property type="entry name" value="P-loop containing nucleoside triphosphate hydrolases"/>
    <property type="match status" value="2"/>
</dbReference>
<dbReference type="InterPro" id="IPR003960">
    <property type="entry name" value="ATPase_AAA_CS"/>
</dbReference>
<feature type="compositionally biased region" description="Polar residues" evidence="6">
    <location>
        <begin position="1292"/>
        <end position="1313"/>
    </location>
</feature>
<dbReference type="Proteomes" id="UP000031443">
    <property type="component" value="Unassembled WGS sequence"/>
</dbReference>
<feature type="region of interest" description="Disordered" evidence="6">
    <location>
        <begin position="29"/>
        <end position="78"/>
    </location>
</feature>
<organism evidence="8 9">
    <name type="scientific">Chelonia mydas</name>
    <name type="common">Green sea-turtle</name>
    <name type="synonym">Chelonia agassizi</name>
    <dbReference type="NCBI Taxonomy" id="8469"/>
    <lineage>
        <taxon>Eukaryota</taxon>
        <taxon>Metazoa</taxon>
        <taxon>Chordata</taxon>
        <taxon>Craniata</taxon>
        <taxon>Vertebrata</taxon>
        <taxon>Euteleostomi</taxon>
        <taxon>Archelosauria</taxon>
        <taxon>Testudinata</taxon>
        <taxon>Testudines</taxon>
        <taxon>Cryptodira</taxon>
        <taxon>Durocryptodira</taxon>
        <taxon>Americhelydia</taxon>
        <taxon>Chelonioidea</taxon>
        <taxon>Cheloniidae</taxon>
        <taxon>Chelonia</taxon>
    </lineage>
</organism>
<dbReference type="Pfam" id="PF00439">
    <property type="entry name" value="Bromodomain"/>
    <property type="match status" value="1"/>
</dbReference>
<keyword evidence="2" id="KW-0547">Nucleotide-binding</keyword>
<dbReference type="InterPro" id="IPR003593">
    <property type="entry name" value="AAA+_ATPase"/>
</dbReference>
<evidence type="ECO:0000256" key="5">
    <source>
        <dbReference type="PROSITE-ProRule" id="PRU00035"/>
    </source>
</evidence>
<keyword evidence="9" id="KW-1185">Reference proteome</keyword>
<keyword evidence="4 5" id="KW-0103">Bromodomain</keyword>
<dbReference type="Gene3D" id="1.20.920.10">
    <property type="entry name" value="Bromodomain-like"/>
    <property type="match status" value="1"/>
</dbReference>
<dbReference type="SMART" id="SM00297">
    <property type="entry name" value="BROMO"/>
    <property type="match status" value="1"/>
</dbReference>
<dbReference type="eggNOG" id="KOG0732">
    <property type="taxonomic scope" value="Eukaryota"/>
</dbReference>
<feature type="region of interest" description="Disordered" evidence="6">
    <location>
        <begin position="211"/>
        <end position="242"/>
    </location>
</feature>
<dbReference type="InterPro" id="IPR045199">
    <property type="entry name" value="ATAD2-like"/>
</dbReference>
<dbReference type="GO" id="GO:0005634">
    <property type="term" value="C:nucleus"/>
    <property type="evidence" value="ECO:0007669"/>
    <property type="project" value="TreeGrafter"/>
</dbReference>
<feature type="compositionally biased region" description="Basic and acidic residues" evidence="6">
    <location>
        <begin position="1261"/>
        <end position="1281"/>
    </location>
</feature>
<dbReference type="Pfam" id="PF00004">
    <property type="entry name" value="AAA"/>
    <property type="match status" value="1"/>
</dbReference>
<dbReference type="Pfam" id="PF17862">
    <property type="entry name" value="AAA_lid_3"/>
    <property type="match status" value="1"/>
</dbReference>
<dbReference type="GO" id="GO:0045815">
    <property type="term" value="P:transcription initiation-coupled chromatin remodeling"/>
    <property type="evidence" value="ECO:0007669"/>
    <property type="project" value="TreeGrafter"/>
</dbReference>
<dbReference type="PROSITE" id="PS50014">
    <property type="entry name" value="BROMODOMAIN_2"/>
    <property type="match status" value="1"/>
</dbReference>
<comment type="similarity">
    <text evidence="1">Belongs to the AAA ATPase family.</text>
</comment>
<evidence type="ECO:0000256" key="4">
    <source>
        <dbReference type="ARBA" id="ARBA00023117"/>
    </source>
</evidence>
<dbReference type="PANTHER" id="PTHR23069:SF5">
    <property type="entry name" value="ATPASE FAMILY AAA DOMAIN-CONTAINING PROTEIN 2B"/>
    <property type="match status" value="1"/>
</dbReference>
<keyword evidence="3" id="KW-0067">ATP-binding</keyword>
<protein>
    <submittedName>
        <fullName evidence="8">ATPase family AAA domain-containing protein 2B</fullName>
    </submittedName>
</protein>
<dbReference type="GO" id="GO:0003682">
    <property type="term" value="F:chromatin binding"/>
    <property type="evidence" value="ECO:0007669"/>
    <property type="project" value="TreeGrafter"/>
</dbReference>
<dbReference type="FunFam" id="1.10.8.60:FF:000410">
    <property type="entry name" value="ATPase family, AAA domain-containing 2B"/>
    <property type="match status" value="1"/>
</dbReference>
<evidence type="ECO:0000256" key="2">
    <source>
        <dbReference type="ARBA" id="ARBA00022741"/>
    </source>
</evidence>
<feature type="region of interest" description="Disordered" evidence="6">
    <location>
        <begin position="1254"/>
        <end position="1346"/>
    </location>
</feature>
<evidence type="ECO:0000256" key="3">
    <source>
        <dbReference type="ARBA" id="ARBA00022840"/>
    </source>
</evidence>
<dbReference type="InterPro" id="IPR003959">
    <property type="entry name" value="ATPase_AAA_core"/>
</dbReference>
<dbReference type="STRING" id="8469.M7B8F8"/>
<evidence type="ECO:0000256" key="1">
    <source>
        <dbReference type="ARBA" id="ARBA00006914"/>
    </source>
</evidence>
<feature type="domain" description="Bromo" evidence="7">
    <location>
        <begin position="976"/>
        <end position="1029"/>
    </location>
</feature>
<feature type="compositionally biased region" description="Basic and acidic residues" evidence="6">
    <location>
        <begin position="1314"/>
        <end position="1327"/>
    </location>
</feature>
<dbReference type="CDD" id="cd19517">
    <property type="entry name" value="RecA-like_Yta7-like"/>
    <property type="match status" value="1"/>
</dbReference>
<dbReference type="PRINTS" id="PR00503">
    <property type="entry name" value="BROMODOMAIN"/>
</dbReference>
<dbReference type="Gene3D" id="3.40.50.300">
    <property type="entry name" value="P-loop containing nucleotide triphosphate hydrolases"/>
    <property type="match status" value="1"/>
</dbReference>
<dbReference type="SMART" id="SM00382">
    <property type="entry name" value="AAA"/>
    <property type="match status" value="1"/>
</dbReference>
<dbReference type="SUPFAM" id="SSF47370">
    <property type="entry name" value="Bromodomain"/>
    <property type="match status" value="1"/>
</dbReference>
<dbReference type="PANTHER" id="PTHR23069">
    <property type="entry name" value="AAA DOMAIN-CONTAINING"/>
    <property type="match status" value="1"/>
</dbReference>
<dbReference type="InterPro" id="IPR027417">
    <property type="entry name" value="P-loop_NTPase"/>
</dbReference>
<feature type="region of interest" description="Disordered" evidence="6">
    <location>
        <begin position="133"/>
        <end position="173"/>
    </location>
</feature>
<dbReference type="GO" id="GO:0016887">
    <property type="term" value="F:ATP hydrolysis activity"/>
    <property type="evidence" value="ECO:0007669"/>
    <property type="project" value="InterPro"/>
</dbReference>
<feature type="compositionally biased region" description="Acidic residues" evidence="6">
    <location>
        <begin position="145"/>
        <end position="168"/>
    </location>
</feature>
<reference evidence="9" key="1">
    <citation type="journal article" date="2013" name="Nat. Genet.">
        <title>The draft genomes of soft-shell turtle and green sea turtle yield insights into the development and evolution of the turtle-specific body plan.</title>
        <authorList>
            <person name="Wang Z."/>
            <person name="Pascual-Anaya J."/>
            <person name="Zadissa A."/>
            <person name="Li W."/>
            <person name="Niimura Y."/>
            <person name="Huang Z."/>
            <person name="Li C."/>
            <person name="White S."/>
            <person name="Xiong Z."/>
            <person name="Fang D."/>
            <person name="Wang B."/>
            <person name="Ming Y."/>
            <person name="Chen Y."/>
            <person name="Zheng Y."/>
            <person name="Kuraku S."/>
            <person name="Pignatelli M."/>
            <person name="Herrero J."/>
            <person name="Beal K."/>
            <person name="Nozawa M."/>
            <person name="Li Q."/>
            <person name="Wang J."/>
            <person name="Zhang H."/>
            <person name="Yu L."/>
            <person name="Shigenobu S."/>
            <person name="Wang J."/>
            <person name="Liu J."/>
            <person name="Flicek P."/>
            <person name="Searle S."/>
            <person name="Wang J."/>
            <person name="Kuratani S."/>
            <person name="Yin Y."/>
            <person name="Aken B."/>
            <person name="Zhang G."/>
            <person name="Irie N."/>
        </authorList>
    </citation>
    <scope>NUCLEOTIDE SEQUENCE [LARGE SCALE GENOMIC DNA]</scope>
</reference>
<dbReference type="InterPro" id="IPR036427">
    <property type="entry name" value="Bromodomain-like_sf"/>
</dbReference>
<gene>
    <name evidence="8" type="ORF">UY3_08599</name>
</gene>
<dbReference type="InterPro" id="IPR041569">
    <property type="entry name" value="AAA_lid_3"/>
</dbReference>
<feature type="compositionally biased region" description="Basic and acidic residues" evidence="6">
    <location>
        <begin position="51"/>
        <end position="72"/>
    </location>
</feature>
<dbReference type="Gene3D" id="1.10.8.60">
    <property type="match status" value="1"/>
</dbReference>
<dbReference type="GO" id="GO:0005524">
    <property type="term" value="F:ATP binding"/>
    <property type="evidence" value="ECO:0007669"/>
    <property type="project" value="UniProtKB-KW"/>
</dbReference>
<dbReference type="CDD" id="cd05528">
    <property type="entry name" value="Bromo_AAA"/>
    <property type="match status" value="1"/>
</dbReference>
<feature type="region of interest" description="Disordered" evidence="6">
    <location>
        <begin position="1197"/>
        <end position="1228"/>
    </location>
</feature>
<evidence type="ECO:0000313" key="9">
    <source>
        <dbReference type="Proteomes" id="UP000031443"/>
    </source>
</evidence>
<name>M7B8F8_CHEMY</name>
<proteinExistence type="inferred from homology"/>
<dbReference type="InterPro" id="IPR001487">
    <property type="entry name" value="Bromodomain"/>
</dbReference>
<dbReference type="PROSITE" id="PS00674">
    <property type="entry name" value="AAA"/>
    <property type="match status" value="1"/>
</dbReference>
<evidence type="ECO:0000259" key="7">
    <source>
        <dbReference type="PROSITE" id="PS50014"/>
    </source>
</evidence>
<accession>M7B8F8</accession>
<sequence length="1435" mass="162833">MSSLDAISRPLLDRSLWRSSVKTLLGELKDEGSDASLSDSHISPPAKRTLKHADPVCKDKSKSRSTGQREEWSISAGQSSTAEAVLQEMDNINIRRNRRSGEVERLRMWTDTEFENMDMYSRVKRRRKSLRRNSYGIQNHHEVSTEGEEEESQEEDGDIEVEEAEGEENDRPYNLRQRKTVERYQAPPIVPAHQKKRENALFDIHRSPARRSHIRRKKHAIHSSDTTSSDEERFERRKSKSMARARNRCLPMNFRAEDLASGILRERVKVGASLADVDPMILDKSVRFDSIGGLSHHIHALKEMVVFPLLYPEIFEKFKIQPPRGCLFYGPPGTGKTLVARALANECSQGDKKVAFFMRKGADCLSKWVGESERQLRLLFDQAYLMRPSIIFFDEIDGLAPVRSSRQDQIHSSIVSTLLALMDGLDNRGEIVVIGATNRLESIDPALRRPGRFDREFLFNLPDQKARKHILQIHTRDWNPKLSDPFLGELAEKCVGYCGADIKALCTEAALIALRRRYPQIYASSQKLQLDVSSIVLSAQDFHHAMQNIVPASQRAVMSSGHALSLVIRPLLERTFNNLLAVLHKVFPHAEFSQGDKREDAPSLILDDSEDENASSIFETGCHSGSPKKQSSAAIHKPYLHFTISRWLGTVNRGHRELRSSMPADAPGKQNDNVLDIQFNDFIAFKIIKFWCRLDLPALYSVSAKTPEESCAQIFREARRTVPSIVYMPHIGDWWEAVSETVRATFLTLLQDIPSFSPIFLLSTSETMYSELPEEVKCIFRIQYEEVFYIQRPSEEDRLRFFQELILNQASMHPPKRKQAALCALEVLPLALPSPPRQLSETEKQRMEDQEENTLRELRLFLRDVTKRLATDKRFNIFSKPVDIEEQKNLYYSSLGIGNLWHAAHPGKPLVGLDGLFTCSFRRFGRSQLPLATVRCLRQMGAVGSGDQHVARPVLLSAAPIGLRQRTVASGSCDRPNLRKLQVSDYLEVIKEPMDLSTVITKIDKHNYLTAKDFLTDIDLICSNALEYNPDKDPGDKIIRHRACTLKDTAHAIIAAELDPEFNKMCEEIKEARRKRGLSVTTEQINPHGSSVRKTETRVEEAFRNKQKNAIAVWHNSANKCAFRIRRKSRRRSQWGKGIIKKRKVNNLKKDEDDAKFADDENHGDGRKLLENGELEISTDCIEENGEEMGDLFASTEEESSNESLLVNDSLTVNAEKESRKESPSKWDCVNGEAHSLEGIAVPECQNGKAEPVNVSACDSDLSHKEQKAVSEDQPKEKTEASGENQGADLVKQSNTEVPQYSNNEKTPLSSTDVETKDIEPEKEGVSKLKKSRKVTLEPPKPASLEQVPEEPLDLIPPLVVDHDRLKKLLDLLVKRSNDLTVDQLERLYSLLSQCIYRHRKDYDKSQLVESIEKDKAIQMVGLVANGRVRKLSSE</sequence>
<dbReference type="FunFam" id="3.40.50.300:FF:000061">
    <property type="entry name" value="ATPase family, AAA domain-containing 2"/>
    <property type="match status" value="1"/>
</dbReference>
<evidence type="ECO:0000313" key="8">
    <source>
        <dbReference type="EMBL" id="EMP34246.1"/>
    </source>
</evidence>
<dbReference type="GO" id="GO:0006337">
    <property type="term" value="P:nucleosome disassembly"/>
    <property type="evidence" value="ECO:0007669"/>
    <property type="project" value="TreeGrafter"/>
</dbReference>
<feature type="compositionally biased region" description="Basic residues" evidence="6">
    <location>
        <begin position="211"/>
        <end position="221"/>
    </location>
</feature>
<dbReference type="GO" id="GO:0042393">
    <property type="term" value="F:histone binding"/>
    <property type="evidence" value="ECO:0007669"/>
    <property type="project" value="TreeGrafter"/>
</dbReference>